<evidence type="ECO:0000313" key="3">
    <source>
        <dbReference type="Proteomes" id="UP001057291"/>
    </source>
</evidence>
<organism evidence="2 3">
    <name type="scientific">Collibacillus ludicampi</name>
    <dbReference type="NCBI Taxonomy" id="2771369"/>
    <lineage>
        <taxon>Bacteria</taxon>
        <taxon>Bacillati</taxon>
        <taxon>Bacillota</taxon>
        <taxon>Bacilli</taxon>
        <taxon>Bacillales</taxon>
        <taxon>Alicyclobacillaceae</taxon>
        <taxon>Collibacillus</taxon>
    </lineage>
</organism>
<name>A0AAV4LH10_9BACL</name>
<dbReference type="AlphaFoldDB" id="A0AAV4LH10"/>
<protein>
    <submittedName>
        <fullName evidence="2">Uncharacterized protein</fullName>
    </submittedName>
</protein>
<keyword evidence="3" id="KW-1185">Reference proteome</keyword>
<gene>
    <name evidence="2" type="ORF">DNHGIG_26850</name>
</gene>
<dbReference type="Proteomes" id="UP001057291">
    <property type="component" value="Unassembled WGS sequence"/>
</dbReference>
<sequence>MKNTPFMQVLTGPLNLAVHAVIHTTIFQALNNAGTMKSNAQKIIQSIPTFSISPMEYNEVKNSQGMLELEAGYGTGTFYVVDAQKNQEVYVFHQEDVAQYASNLLGGNRKQQQNNQQQNNQGDQNEQGNTANQNQKRNDANDQVLVKLQQILEALTKNNN</sequence>
<reference evidence="2" key="1">
    <citation type="journal article" date="2023" name="Int. J. Syst. Evol. Microbiol.">
        <title>Collibacillus ludicampi gen. nov., sp. nov., a new soil bacterium of the family Alicyclobacillaceae.</title>
        <authorList>
            <person name="Jojima T."/>
            <person name="Ioku Y."/>
            <person name="Fukuta Y."/>
            <person name="Shirasaka N."/>
            <person name="Matsumura Y."/>
            <person name="Mori M."/>
        </authorList>
    </citation>
    <scope>NUCLEOTIDE SEQUENCE</scope>
    <source>
        <strain evidence="2">TP075</strain>
    </source>
</reference>
<evidence type="ECO:0000313" key="2">
    <source>
        <dbReference type="EMBL" id="GIM47136.1"/>
    </source>
</evidence>
<feature type="region of interest" description="Disordered" evidence="1">
    <location>
        <begin position="109"/>
        <end position="141"/>
    </location>
</feature>
<comment type="caution">
    <text evidence="2">The sequence shown here is derived from an EMBL/GenBank/DDBJ whole genome shotgun (WGS) entry which is preliminary data.</text>
</comment>
<proteinExistence type="predicted"/>
<feature type="compositionally biased region" description="Low complexity" evidence="1">
    <location>
        <begin position="109"/>
        <end position="129"/>
    </location>
</feature>
<evidence type="ECO:0000256" key="1">
    <source>
        <dbReference type="SAM" id="MobiDB-lite"/>
    </source>
</evidence>
<accession>A0AAV4LH10</accession>
<dbReference type="EMBL" id="BOQE01000001">
    <property type="protein sequence ID" value="GIM47136.1"/>
    <property type="molecule type" value="Genomic_DNA"/>
</dbReference>
<dbReference type="RefSeq" id="WP_282200156.1">
    <property type="nucleotide sequence ID" value="NZ_BOQE01000001.1"/>
</dbReference>